<comment type="catalytic activity">
    <reaction evidence="13">
        <text>O-phospho-D-serine + H2O = D-serine + phosphate</text>
        <dbReference type="Rhea" id="RHEA:24873"/>
        <dbReference type="ChEBI" id="CHEBI:15377"/>
        <dbReference type="ChEBI" id="CHEBI:35247"/>
        <dbReference type="ChEBI" id="CHEBI:43474"/>
        <dbReference type="ChEBI" id="CHEBI:58680"/>
        <dbReference type="EC" id="3.1.3.3"/>
    </reaction>
</comment>
<evidence type="ECO:0000256" key="7">
    <source>
        <dbReference type="ARBA" id="ARBA00022723"/>
    </source>
</evidence>
<comment type="cofactor">
    <cofactor evidence="1">
        <name>Mg(2+)</name>
        <dbReference type="ChEBI" id="CHEBI:18420"/>
    </cofactor>
</comment>
<sequence>MVNLHKPGLVVFDMDSTLITIECIDEIADLAGCKPEVSAITAAAMRGEIDFGQSLLQRVAVLAGVPETALTQIFEPIPFTTGAFELVRWFQQLGWKTAVISGGFTWFAERVQQELGLDAAVANRLEVENNQLTGVVIPPLVDAQAKASHLVRLASQWSIPAEQVIAVGDGANDIPMLQAAGLGVAFHAKPTLYPYADLIVKPADLMVLKHQLVERFGQPLRQ</sequence>
<keyword evidence="9" id="KW-0460">Magnesium</keyword>
<dbReference type="Gene3D" id="3.40.50.1000">
    <property type="entry name" value="HAD superfamily/HAD-like"/>
    <property type="match status" value="1"/>
</dbReference>
<comment type="similarity">
    <text evidence="3">Belongs to the HAD-like hydrolase superfamily. SerB family.</text>
</comment>
<evidence type="ECO:0000256" key="10">
    <source>
        <dbReference type="ARBA" id="ARBA00023299"/>
    </source>
</evidence>
<keyword evidence="16" id="KW-1185">Reference proteome</keyword>
<dbReference type="CDD" id="cd07500">
    <property type="entry name" value="HAD_PSP"/>
    <property type="match status" value="1"/>
</dbReference>
<dbReference type="NCBIfam" id="TIGR01488">
    <property type="entry name" value="HAD-SF-IB"/>
    <property type="match status" value="1"/>
</dbReference>
<evidence type="ECO:0000256" key="5">
    <source>
        <dbReference type="ARBA" id="ARBA00015196"/>
    </source>
</evidence>
<evidence type="ECO:0000256" key="12">
    <source>
        <dbReference type="ARBA" id="ARBA00048138"/>
    </source>
</evidence>
<gene>
    <name evidence="15" type="ORF">SAMN06297229_1746</name>
</gene>
<keyword evidence="6" id="KW-0028">Amino-acid biosynthesis</keyword>
<name>A0A1Y6F4N8_9GAMM</name>
<dbReference type="AlphaFoldDB" id="A0A1Y6F4N8"/>
<dbReference type="SFLD" id="SFLDG01137">
    <property type="entry name" value="C1.6.1:_Phosphoserine_Phosphat"/>
    <property type="match status" value="1"/>
</dbReference>
<dbReference type="SFLD" id="SFLDG01136">
    <property type="entry name" value="C1.6:_Phosphoserine_Phosphatas"/>
    <property type="match status" value="1"/>
</dbReference>
<dbReference type="PANTHER" id="PTHR43344">
    <property type="entry name" value="PHOSPHOSERINE PHOSPHATASE"/>
    <property type="match status" value="1"/>
</dbReference>
<evidence type="ECO:0000256" key="11">
    <source>
        <dbReference type="ARBA" id="ARBA00031693"/>
    </source>
</evidence>
<evidence type="ECO:0000313" key="16">
    <source>
        <dbReference type="Proteomes" id="UP000194450"/>
    </source>
</evidence>
<dbReference type="InterPro" id="IPR023214">
    <property type="entry name" value="HAD_sf"/>
</dbReference>
<dbReference type="Pfam" id="PF12710">
    <property type="entry name" value="HAD"/>
    <property type="match status" value="1"/>
</dbReference>
<comment type="catalytic activity">
    <reaction evidence="12">
        <text>O-phospho-L-serine + H2O = L-serine + phosphate</text>
        <dbReference type="Rhea" id="RHEA:21208"/>
        <dbReference type="ChEBI" id="CHEBI:15377"/>
        <dbReference type="ChEBI" id="CHEBI:33384"/>
        <dbReference type="ChEBI" id="CHEBI:43474"/>
        <dbReference type="ChEBI" id="CHEBI:57524"/>
        <dbReference type="EC" id="3.1.3.3"/>
    </reaction>
</comment>
<evidence type="ECO:0000256" key="13">
    <source>
        <dbReference type="ARBA" id="ARBA00048523"/>
    </source>
</evidence>
<dbReference type="OrthoDB" id="9792539at2"/>
<dbReference type="SFLD" id="SFLDS00003">
    <property type="entry name" value="Haloacid_Dehalogenase"/>
    <property type="match status" value="1"/>
</dbReference>
<dbReference type="NCBIfam" id="TIGR00338">
    <property type="entry name" value="serB"/>
    <property type="match status" value="1"/>
</dbReference>
<protein>
    <recommendedName>
        <fullName evidence="5">Phosphoserine phosphatase</fullName>
        <ecNumber evidence="4">3.1.3.3</ecNumber>
    </recommendedName>
    <alternativeName>
        <fullName evidence="11">O-phosphoserine phosphohydrolase</fullName>
    </alternativeName>
</protein>
<dbReference type="PANTHER" id="PTHR43344:SF2">
    <property type="entry name" value="PHOSPHOSERINE PHOSPHATASE"/>
    <property type="match status" value="1"/>
</dbReference>
<keyword evidence="7" id="KW-0479">Metal-binding</keyword>
<dbReference type="GO" id="GO:0006564">
    <property type="term" value="P:L-serine biosynthetic process"/>
    <property type="evidence" value="ECO:0007669"/>
    <property type="project" value="UniProtKB-KW"/>
</dbReference>
<evidence type="ECO:0000256" key="1">
    <source>
        <dbReference type="ARBA" id="ARBA00001946"/>
    </source>
</evidence>
<evidence type="ECO:0000256" key="3">
    <source>
        <dbReference type="ARBA" id="ARBA00009184"/>
    </source>
</evidence>
<keyword evidence="10" id="KW-0718">Serine biosynthesis</keyword>
<reference evidence="16" key="1">
    <citation type="submission" date="2017-04" db="EMBL/GenBank/DDBJ databases">
        <authorList>
            <person name="Varghese N."/>
            <person name="Submissions S."/>
        </authorList>
    </citation>
    <scope>NUCLEOTIDE SEQUENCE [LARGE SCALE GENOMIC DNA]</scope>
</reference>
<dbReference type="SUPFAM" id="SSF56784">
    <property type="entry name" value="HAD-like"/>
    <property type="match status" value="1"/>
</dbReference>
<dbReference type="EMBL" id="FXWH01000001">
    <property type="protein sequence ID" value="SMQ69406.1"/>
    <property type="molecule type" value="Genomic_DNA"/>
</dbReference>
<dbReference type="SFLD" id="SFLDF00029">
    <property type="entry name" value="phosphoserine_phosphatase"/>
    <property type="match status" value="1"/>
</dbReference>
<proteinExistence type="inferred from homology"/>
<evidence type="ECO:0000256" key="14">
    <source>
        <dbReference type="PIRSR" id="PIRSR604469-1"/>
    </source>
</evidence>
<accession>A0A1Y6F4N8</accession>
<dbReference type="EC" id="3.1.3.3" evidence="4"/>
<dbReference type="Proteomes" id="UP000194450">
    <property type="component" value="Unassembled WGS sequence"/>
</dbReference>
<dbReference type="GO" id="GO:0005737">
    <property type="term" value="C:cytoplasm"/>
    <property type="evidence" value="ECO:0007669"/>
    <property type="project" value="TreeGrafter"/>
</dbReference>
<dbReference type="GO" id="GO:0000287">
    <property type="term" value="F:magnesium ion binding"/>
    <property type="evidence" value="ECO:0007669"/>
    <property type="project" value="TreeGrafter"/>
</dbReference>
<feature type="active site" description="Proton donor" evidence="14">
    <location>
        <position position="15"/>
    </location>
</feature>
<organism evidence="15 16">
    <name type="scientific">Pseudidiomarina planktonica</name>
    <dbReference type="NCBI Taxonomy" id="1323738"/>
    <lineage>
        <taxon>Bacteria</taxon>
        <taxon>Pseudomonadati</taxon>
        <taxon>Pseudomonadota</taxon>
        <taxon>Gammaproteobacteria</taxon>
        <taxon>Alteromonadales</taxon>
        <taxon>Idiomarinaceae</taxon>
        <taxon>Pseudidiomarina</taxon>
    </lineage>
</organism>
<evidence type="ECO:0000256" key="9">
    <source>
        <dbReference type="ARBA" id="ARBA00022842"/>
    </source>
</evidence>
<evidence type="ECO:0000313" key="15">
    <source>
        <dbReference type="EMBL" id="SMQ69406.1"/>
    </source>
</evidence>
<evidence type="ECO:0000256" key="8">
    <source>
        <dbReference type="ARBA" id="ARBA00022801"/>
    </source>
</evidence>
<keyword evidence="8" id="KW-0378">Hydrolase</keyword>
<dbReference type="GO" id="GO:0036424">
    <property type="term" value="F:L-phosphoserine phosphatase activity"/>
    <property type="evidence" value="ECO:0007669"/>
    <property type="project" value="InterPro"/>
</dbReference>
<evidence type="ECO:0000256" key="4">
    <source>
        <dbReference type="ARBA" id="ARBA00012640"/>
    </source>
</evidence>
<comment type="pathway">
    <text evidence="2">Amino-acid biosynthesis; L-serine biosynthesis; L-serine from 3-phospho-D-glycerate: step 3/3.</text>
</comment>
<evidence type="ECO:0000256" key="2">
    <source>
        <dbReference type="ARBA" id="ARBA00005135"/>
    </source>
</evidence>
<dbReference type="UniPathway" id="UPA00135">
    <property type="reaction ID" value="UER00198"/>
</dbReference>
<dbReference type="InterPro" id="IPR036412">
    <property type="entry name" value="HAD-like_sf"/>
</dbReference>
<dbReference type="InterPro" id="IPR050582">
    <property type="entry name" value="HAD-like_SerB"/>
</dbReference>
<evidence type="ECO:0000256" key="6">
    <source>
        <dbReference type="ARBA" id="ARBA00022605"/>
    </source>
</evidence>
<dbReference type="InterPro" id="IPR004469">
    <property type="entry name" value="PSP"/>
</dbReference>
<feature type="active site" description="Nucleophile" evidence="14">
    <location>
        <position position="13"/>
    </location>
</feature>